<name>A0A840WQ68_9ACTN</name>
<keyword evidence="2" id="KW-1185">Reference proteome</keyword>
<dbReference type="Proteomes" id="UP000579647">
    <property type="component" value="Unassembled WGS sequence"/>
</dbReference>
<proteinExistence type="predicted"/>
<accession>A0A840WQ68</accession>
<gene>
    <name evidence="1" type="ORF">HNR07_003395</name>
</gene>
<protein>
    <submittedName>
        <fullName evidence="1">Uncharacterized protein</fullName>
    </submittedName>
</protein>
<organism evidence="1 2">
    <name type="scientific">Nocardiopsis metallicus</name>
    <dbReference type="NCBI Taxonomy" id="179819"/>
    <lineage>
        <taxon>Bacteria</taxon>
        <taxon>Bacillati</taxon>
        <taxon>Actinomycetota</taxon>
        <taxon>Actinomycetes</taxon>
        <taxon>Streptosporangiales</taxon>
        <taxon>Nocardiopsidaceae</taxon>
        <taxon>Nocardiopsis</taxon>
    </lineage>
</organism>
<dbReference type="RefSeq" id="WP_246420338.1">
    <property type="nucleotide sequence ID" value="NZ_BAAAKM010000139.1"/>
</dbReference>
<evidence type="ECO:0000313" key="2">
    <source>
        <dbReference type="Proteomes" id="UP000579647"/>
    </source>
</evidence>
<dbReference type="AlphaFoldDB" id="A0A840WQ68"/>
<sequence>MRAHRLLQTYYVRGDWPGMVHLTEKGPGTVCGVCGHHLSVHDRFTGQCCHGTPMGLLAVCIALPLPRPVRALAQRAGCGCRLHPWRH</sequence>
<reference evidence="1 2" key="1">
    <citation type="submission" date="2020-08" db="EMBL/GenBank/DDBJ databases">
        <title>Sequencing the genomes of 1000 actinobacteria strains.</title>
        <authorList>
            <person name="Klenk H.-P."/>
        </authorList>
    </citation>
    <scope>NUCLEOTIDE SEQUENCE [LARGE SCALE GENOMIC DNA]</scope>
    <source>
        <strain evidence="1 2">DSM 44598</strain>
    </source>
</reference>
<evidence type="ECO:0000313" key="1">
    <source>
        <dbReference type="EMBL" id="MBB5492258.1"/>
    </source>
</evidence>
<comment type="caution">
    <text evidence="1">The sequence shown here is derived from an EMBL/GenBank/DDBJ whole genome shotgun (WGS) entry which is preliminary data.</text>
</comment>
<dbReference type="EMBL" id="JACHDO010000001">
    <property type="protein sequence ID" value="MBB5492258.1"/>
    <property type="molecule type" value="Genomic_DNA"/>
</dbReference>